<name>Q812Q8_BACCR</name>
<gene>
    <name evidence="1" type="ordered locus">BC_4484</name>
</gene>
<dbReference type="PATRIC" id="fig|226900.8.peg.4639"/>
<dbReference type="HOGENOM" id="CLU_846358_0_0_9"/>
<evidence type="ECO:0000313" key="1">
    <source>
        <dbReference type="EMBL" id="AAP11397.1"/>
    </source>
</evidence>
<dbReference type="AlphaFoldDB" id="Q812Q8"/>
<proteinExistence type="predicted"/>
<protein>
    <submittedName>
        <fullName evidence="1">Hypothetical Cytosolic Protein</fullName>
    </submittedName>
</protein>
<keyword evidence="2" id="KW-1185">Reference proteome</keyword>
<dbReference type="SUPFAM" id="SSF101478">
    <property type="entry name" value="ADP-ribosylglycohydrolase"/>
    <property type="match status" value="1"/>
</dbReference>
<dbReference type="KEGG" id="bce:BC4484"/>
<dbReference type="Gene3D" id="1.10.4080.10">
    <property type="entry name" value="ADP-ribosylation/Crystallin J1"/>
    <property type="match status" value="1"/>
</dbReference>
<dbReference type="InterPro" id="IPR036705">
    <property type="entry name" value="Ribosyl_crysJ1_sf"/>
</dbReference>
<accession>Q812Q8</accession>
<evidence type="ECO:0000313" key="2">
    <source>
        <dbReference type="Proteomes" id="UP000001417"/>
    </source>
</evidence>
<dbReference type="EMBL" id="AE016877">
    <property type="protein sequence ID" value="AAP11397.1"/>
    <property type="molecule type" value="Genomic_DNA"/>
</dbReference>
<reference evidence="1 2" key="1">
    <citation type="journal article" date="2003" name="Nature">
        <title>Genome sequence of Bacillus cereus and comparative analysis with Bacillus anthracis.</title>
        <authorList>
            <person name="Ivanova N."/>
            <person name="Sorokin A."/>
            <person name="Anderson I."/>
            <person name="Galleron N."/>
            <person name="Candelon B."/>
            <person name="Kapatral V."/>
            <person name="Bhattacharyya A."/>
            <person name="Reznik G."/>
            <person name="Mikhailova N."/>
            <person name="Lapidus A."/>
            <person name="Chu L."/>
            <person name="Mazur M."/>
            <person name="Goltsman E."/>
            <person name="Larsen N."/>
            <person name="D'Souza M."/>
            <person name="Walunas T."/>
            <person name="Grechkin Y."/>
            <person name="Pusch G."/>
            <person name="Haselkorn R."/>
            <person name="Fonstein M."/>
            <person name="Ehrlich S.D."/>
            <person name="Overbeek R."/>
            <person name="Kyrpides N."/>
        </authorList>
    </citation>
    <scope>NUCLEOTIDE SEQUENCE [LARGE SCALE GENOMIC DNA]</scope>
    <source>
        <strain evidence="2">ATCC 14579 / DSM 31 / CCUG 7414 / JCM 2152 / NBRC 15305 / NCIMB 9373 / NCTC 2599 / NRRL B-3711</strain>
    </source>
</reference>
<sequence>MPEVNNISDWINHAEEVYKGKYRDIWKQTVQELMDLLNLAKKALKLGVLDDSYSVLKDMGCFDRKVQGAGTVSAVVSIYLASKYASNPELGIMESAYLENADSDTIASLVGGLLGVINELDWINKDWLKIQDLDYITNLVNLLFEESENENRNFDIKLWTEEHNKVVKNKIRDLPVNAKFSFGPFNLRLVNRKTLESSVDKLEVIQFKCISEQGQTIYLKTMKKYKKQYAAKSGMNSSGTVEKNIQSSSKSLGDMFLDLAKMFPGRLVAKRALSILGETMKWIDEQGSSVITEKEIQSFSAKLVQKGISLNEVIQIVTFVVKNSVKNK</sequence>
<dbReference type="Proteomes" id="UP000001417">
    <property type="component" value="Chromosome"/>
</dbReference>
<organism evidence="1 2">
    <name type="scientific">Bacillus cereus (strain ATCC 14579 / DSM 31 / CCUG 7414 / JCM 2152 / NBRC 15305 / NCIMB 9373 / NCTC 2599 / NRRL B-3711)</name>
    <dbReference type="NCBI Taxonomy" id="226900"/>
    <lineage>
        <taxon>Bacteria</taxon>
        <taxon>Bacillati</taxon>
        <taxon>Bacillota</taxon>
        <taxon>Bacilli</taxon>
        <taxon>Bacillales</taxon>
        <taxon>Bacillaceae</taxon>
        <taxon>Bacillus</taxon>
        <taxon>Bacillus cereus group</taxon>
    </lineage>
</organism>